<organism evidence="1 2">
    <name type="scientific">Trichonephila inaurata madagascariensis</name>
    <dbReference type="NCBI Taxonomy" id="2747483"/>
    <lineage>
        <taxon>Eukaryota</taxon>
        <taxon>Metazoa</taxon>
        <taxon>Ecdysozoa</taxon>
        <taxon>Arthropoda</taxon>
        <taxon>Chelicerata</taxon>
        <taxon>Arachnida</taxon>
        <taxon>Araneae</taxon>
        <taxon>Araneomorphae</taxon>
        <taxon>Entelegynae</taxon>
        <taxon>Araneoidea</taxon>
        <taxon>Nephilidae</taxon>
        <taxon>Trichonephila</taxon>
        <taxon>Trichonephila inaurata</taxon>
    </lineage>
</organism>
<evidence type="ECO:0000313" key="1">
    <source>
        <dbReference type="EMBL" id="GFS47448.1"/>
    </source>
</evidence>
<protein>
    <submittedName>
        <fullName evidence="1">Uncharacterized protein</fullName>
    </submittedName>
</protein>
<evidence type="ECO:0000313" key="2">
    <source>
        <dbReference type="Proteomes" id="UP000886998"/>
    </source>
</evidence>
<proteinExistence type="predicted"/>
<reference evidence="1" key="1">
    <citation type="submission" date="2020-08" db="EMBL/GenBank/DDBJ databases">
        <title>Multicomponent nature underlies the extraordinary mechanical properties of spider dragline silk.</title>
        <authorList>
            <person name="Kono N."/>
            <person name="Nakamura H."/>
            <person name="Mori M."/>
            <person name="Yoshida Y."/>
            <person name="Ohtoshi R."/>
            <person name="Malay A.D."/>
            <person name="Moran D.A.P."/>
            <person name="Tomita M."/>
            <person name="Numata K."/>
            <person name="Arakawa K."/>
        </authorList>
    </citation>
    <scope>NUCLEOTIDE SEQUENCE</scope>
</reference>
<dbReference type="AlphaFoldDB" id="A0A8X6MFC7"/>
<sequence length="81" mass="9341">MDIYITHLPQRARPSVYTKRVQNDNAVHRYASQLSIRNTRCVGTTRGAGDKHLPNCCFFEECLEKPFPETDISSREKELSL</sequence>
<gene>
    <name evidence="1" type="ORF">TNIN_273271</name>
</gene>
<name>A0A8X6MFC7_9ARAC</name>
<keyword evidence="2" id="KW-1185">Reference proteome</keyword>
<dbReference type="Proteomes" id="UP000886998">
    <property type="component" value="Unassembled WGS sequence"/>
</dbReference>
<accession>A0A8X6MFC7</accession>
<comment type="caution">
    <text evidence="1">The sequence shown here is derived from an EMBL/GenBank/DDBJ whole genome shotgun (WGS) entry which is preliminary data.</text>
</comment>
<dbReference type="EMBL" id="BMAV01026108">
    <property type="protein sequence ID" value="GFS47448.1"/>
    <property type="molecule type" value="Genomic_DNA"/>
</dbReference>